<evidence type="ECO:0000256" key="1">
    <source>
        <dbReference type="ARBA" id="ARBA00023015"/>
    </source>
</evidence>
<dbReference type="STRING" id="421072.SAMN04488097_2281"/>
<dbReference type="PROSITE" id="PS01124">
    <property type="entry name" value="HTH_ARAC_FAMILY_2"/>
    <property type="match status" value="1"/>
</dbReference>
<gene>
    <name evidence="7" type="ORF">IO89_08340</name>
</gene>
<keyword evidence="1" id="KW-0805">Transcription regulation</keyword>
<dbReference type="Gene3D" id="1.25.40.10">
    <property type="entry name" value="Tetratricopeptide repeat domain"/>
    <property type="match status" value="2"/>
</dbReference>
<evidence type="ECO:0000256" key="3">
    <source>
        <dbReference type="ARBA" id="ARBA00023163"/>
    </source>
</evidence>
<feature type="signal peptide" evidence="5">
    <location>
        <begin position="1"/>
        <end position="20"/>
    </location>
</feature>
<keyword evidence="2" id="KW-0238">DNA-binding</keyword>
<dbReference type="SUPFAM" id="SSF48452">
    <property type="entry name" value="TPR-like"/>
    <property type="match status" value="1"/>
</dbReference>
<reference evidence="7 8" key="1">
    <citation type="submission" date="2014-07" db="EMBL/GenBank/DDBJ databases">
        <title>Epilithonimonas lactis LMG 22401 Genome.</title>
        <authorList>
            <person name="Pipes S.E."/>
            <person name="Stropko S.J."/>
        </authorList>
    </citation>
    <scope>NUCLEOTIDE SEQUENCE [LARGE SCALE GENOMIC DNA]</scope>
    <source>
        <strain evidence="7 8">LMG 24401</strain>
    </source>
</reference>
<keyword evidence="3" id="KW-0804">Transcription</keyword>
<accession>A0A085BHM6</accession>
<keyword evidence="5" id="KW-0732">Signal</keyword>
<proteinExistence type="predicted"/>
<dbReference type="PANTHER" id="PTHR43280:SF28">
    <property type="entry name" value="HTH-TYPE TRANSCRIPTIONAL ACTIVATOR RHAS"/>
    <property type="match status" value="1"/>
</dbReference>
<evidence type="ECO:0000256" key="4">
    <source>
        <dbReference type="SAM" id="Phobius"/>
    </source>
</evidence>
<sequence>MKMFNKFFFCCFLMVSLASGQNILSNDDAYNKKKSEELASSAVSYFKNNDLKKSTELLFKAKEYAEKTDDYELIARMNGSIAHQYVQLNLNDKAKFYLDNAIKQINKLPESDKKRSLKTLSYLEIGNIDFDEENYQKANEYYKKSLHEIELVKNPDDQAVYNHRRSLYNIGNSYHYLKNDSAEIYLKKALAIKNNYNKELDHFIYNSLSQVYSGRKEYQRAIDTLKVVLEHKNNLDKRLLSDIYYNLSQNYKFLEDQSQYSFYNEAYIKLDKSTKEKEMQAISSAIDAEQKDYKEAISYADSSKKSVVVIAIIFGLFLAGAIIYLLYRRKKERKVFENIISKLESDNAEKSRLPESLEKTPKEVTLQIPNSVEQDLLDKLKKFEESEKFTNPKLTISSLALQLKTNTSYLSEVINKYKGKNFNTYINELRIAYICQKIYNHKEYQNYKISYLAEECGFASHSSFATVFRNITGISPSVFIREASKSQT</sequence>
<dbReference type="Proteomes" id="UP000028623">
    <property type="component" value="Unassembled WGS sequence"/>
</dbReference>
<dbReference type="SMART" id="SM00342">
    <property type="entry name" value="HTH_ARAC"/>
    <property type="match status" value="1"/>
</dbReference>
<protein>
    <recommendedName>
        <fullName evidence="6">HTH araC/xylS-type domain-containing protein</fullName>
    </recommendedName>
</protein>
<dbReference type="GO" id="GO:0043565">
    <property type="term" value="F:sequence-specific DNA binding"/>
    <property type="evidence" value="ECO:0007669"/>
    <property type="project" value="InterPro"/>
</dbReference>
<dbReference type="OrthoDB" id="5295174at2"/>
<evidence type="ECO:0000259" key="6">
    <source>
        <dbReference type="PROSITE" id="PS01124"/>
    </source>
</evidence>
<evidence type="ECO:0000256" key="2">
    <source>
        <dbReference type="ARBA" id="ARBA00023125"/>
    </source>
</evidence>
<feature type="chain" id="PRO_5001786961" description="HTH araC/xylS-type domain-containing protein" evidence="5">
    <location>
        <begin position="21"/>
        <end position="488"/>
    </location>
</feature>
<feature type="transmembrane region" description="Helical" evidence="4">
    <location>
        <begin position="307"/>
        <end position="327"/>
    </location>
</feature>
<organism evidence="7 8">
    <name type="scientific">Epilithonimonas lactis</name>
    <dbReference type="NCBI Taxonomy" id="421072"/>
    <lineage>
        <taxon>Bacteria</taxon>
        <taxon>Pseudomonadati</taxon>
        <taxon>Bacteroidota</taxon>
        <taxon>Flavobacteriia</taxon>
        <taxon>Flavobacteriales</taxon>
        <taxon>Weeksellaceae</taxon>
        <taxon>Chryseobacterium group</taxon>
        <taxon>Epilithonimonas</taxon>
    </lineage>
</organism>
<dbReference type="Gene3D" id="1.10.10.60">
    <property type="entry name" value="Homeodomain-like"/>
    <property type="match status" value="2"/>
</dbReference>
<dbReference type="PANTHER" id="PTHR43280">
    <property type="entry name" value="ARAC-FAMILY TRANSCRIPTIONAL REGULATOR"/>
    <property type="match status" value="1"/>
</dbReference>
<comment type="caution">
    <text evidence="7">The sequence shown here is derived from an EMBL/GenBank/DDBJ whole genome shotgun (WGS) entry which is preliminary data.</text>
</comment>
<dbReference type="AlphaFoldDB" id="A0A085BHM6"/>
<name>A0A085BHM6_9FLAO</name>
<dbReference type="eggNOG" id="COG2207">
    <property type="taxonomic scope" value="Bacteria"/>
</dbReference>
<dbReference type="InterPro" id="IPR018060">
    <property type="entry name" value="HTH_AraC"/>
</dbReference>
<keyword evidence="8" id="KW-1185">Reference proteome</keyword>
<evidence type="ECO:0000256" key="5">
    <source>
        <dbReference type="SAM" id="SignalP"/>
    </source>
</evidence>
<dbReference type="SMART" id="SM00028">
    <property type="entry name" value="TPR"/>
    <property type="match status" value="5"/>
</dbReference>
<dbReference type="EMBL" id="JPLY01000003">
    <property type="protein sequence ID" value="KFC21971.1"/>
    <property type="molecule type" value="Genomic_DNA"/>
</dbReference>
<dbReference type="InterPro" id="IPR019734">
    <property type="entry name" value="TPR_rpt"/>
</dbReference>
<keyword evidence="4" id="KW-0812">Transmembrane</keyword>
<keyword evidence="4" id="KW-1133">Transmembrane helix</keyword>
<dbReference type="InterPro" id="IPR011990">
    <property type="entry name" value="TPR-like_helical_dom_sf"/>
</dbReference>
<dbReference type="InterPro" id="IPR009057">
    <property type="entry name" value="Homeodomain-like_sf"/>
</dbReference>
<dbReference type="SUPFAM" id="SSF46689">
    <property type="entry name" value="Homeodomain-like"/>
    <property type="match status" value="1"/>
</dbReference>
<dbReference type="Pfam" id="PF12833">
    <property type="entry name" value="HTH_18"/>
    <property type="match status" value="1"/>
</dbReference>
<feature type="domain" description="HTH araC/xylS-type" evidence="6">
    <location>
        <begin position="378"/>
        <end position="482"/>
    </location>
</feature>
<keyword evidence="4" id="KW-0472">Membrane</keyword>
<evidence type="ECO:0000313" key="8">
    <source>
        <dbReference type="Proteomes" id="UP000028623"/>
    </source>
</evidence>
<evidence type="ECO:0000313" key="7">
    <source>
        <dbReference type="EMBL" id="KFC21971.1"/>
    </source>
</evidence>
<dbReference type="GO" id="GO:0003700">
    <property type="term" value="F:DNA-binding transcription factor activity"/>
    <property type="evidence" value="ECO:0007669"/>
    <property type="project" value="InterPro"/>
</dbReference>